<evidence type="ECO:0000313" key="2">
    <source>
        <dbReference type="Proteomes" id="UP001283361"/>
    </source>
</evidence>
<comment type="caution">
    <text evidence="1">The sequence shown here is derived from an EMBL/GenBank/DDBJ whole genome shotgun (WGS) entry which is preliminary data.</text>
</comment>
<proteinExistence type="predicted"/>
<dbReference type="Proteomes" id="UP001283361">
    <property type="component" value="Unassembled WGS sequence"/>
</dbReference>
<evidence type="ECO:0000313" key="1">
    <source>
        <dbReference type="EMBL" id="KAK3794943.1"/>
    </source>
</evidence>
<gene>
    <name evidence="1" type="ORF">RRG08_001089</name>
</gene>
<organism evidence="1 2">
    <name type="scientific">Elysia crispata</name>
    <name type="common">lettuce slug</name>
    <dbReference type="NCBI Taxonomy" id="231223"/>
    <lineage>
        <taxon>Eukaryota</taxon>
        <taxon>Metazoa</taxon>
        <taxon>Spiralia</taxon>
        <taxon>Lophotrochozoa</taxon>
        <taxon>Mollusca</taxon>
        <taxon>Gastropoda</taxon>
        <taxon>Heterobranchia</taxon>
        <taxon>Euthyneura</taxon>
        <taxon>Panpulmonata</taxon>
        <taxon>Sacoglossa</taxon>
        <taxon>Placobranchoidea</taxon>
        <taxon>Plakobranchidae</taxon>
        <taxon>Elysia</taxon>
    </lineage>
</organism>
<accession>A0AAE1AW07</accession>
<reference evidence="1" key="1">
    <citation type="journal article" date="2023" name="G3 (Bethesda)">
        <title>A reference genome for the long-term kleptoplast-retaining sea slug Elysia crispata morphotype clarki.</title>
        <authorList>
            <person name="Eastman K.E."/>
            <person name="Pendleton A.L."/>
            <person name="Shaikh M.A."/>
            <person name="Suttiyut T."/>
            <person name="Ogas R."/>
            <person name="Tomko P."/>
            <person name="Gavelis G."/>
            <person name="Widhalm J.R."/>
            <person name="Wisecaver J.H."/>
        </authorList>
    </citation>
    <scope>NUCLEOTIDE SEQUENCE</scope>
    <source>
        <strain evidence="1">ECLA1</strain>
    </source>
</reference>
<dbReference type="AlphaFoldDB" id="A0AAE1AW07"/>
<keyword evidence="2" id="KW-1185">Reference proteome</keyword>
<dbReference type="EMBL" id="JAWDGP010001087">
    <property type="protein sequence ID" value="KAK3794943.1"/>
    <property type="molecule type" value="Genomic_DNA"/>
</dbReference>
<sequence length="101" mass="11586">MFSLRQRTTIIFSGMNRAASVKIEVMRDSQNNRSLCREIGRSERSEDCLEERLVKIQSGVRTTWHDVMVQVPDVKRGIKELQPQLGQVSADQVKLELFGSH</sequence>
<protein>
    <submittedName>
        <fullName evidence="1">Uncharacterized protein</fullName>
    </submittedName>
</protein>
<name>A0AAE1AW07_9GAST</name>